<comment type="caution">
    <text evidence="1">The sequence shown here is derived from an EMBL/GenBank/DDBJ whole genome shotgun (WGS) entry which is preliminary data.</text>
</comment>
<dbReference type="AlphaFoldDB" id="A0A2S5IYI0"/>
<evidence type="ECO:0000313" key="1">
    <source>
        <dbReference type="EMBL" id="PPB49652.1"/>
    </source>
</evidence>
<dbReference type="GO" id="GO:0020037">
    <property type="term" value="F:heme binding"/>
    <property type="evidence" value="ECO:0007669"/>
    <property type="project" value="InterPro"/>
</dbReference>
<keyword evidence="2" id="KW-1185">Reference proteome</keyword>
<dbReference type="OrthoDB" id="3368165at2"/>
<accession>A0A2S5IYI0</accession>
<dbReference type="Proteomes" id="UP000239297">
    <property type="component" value="Unassembled WGS sequence"/>
</dbReference>
<sequence>MAGRISGAIGAGFEGLFRGIKRIRRHRPIHTRGLRLDGTVVVHEHGLRSGIAWVDEPGRSAATARVSRSAGLPDGLPDVVGLAARFHHPGNGSGPSTFSDLLLSSTGWSLPGRFVLVPRLRISPTPFSTMMPYRGDDGPVLLGARTLAPAGLPASLRALERTLGSSAWQLGLYFATPVGPWQHFGTLTLSLSPEAEERDLRFDAVIHPLAGARTYEWARRVREPSYALSRREPGER</sequence>
<dbReference type="InterPro" id="IPR020835">
    <property type="entry name" value="Catalase_sf"/>
</dbReference>
<dbReference type="RefSeq" id="WP_104121138.1">
    <property type="nucleotide sequence ID" value="NZ_PRKW01000003.1"/>
</dbReference>
<evidence type="ECO:0008006" key="3">
    <source>
        <dbReference type="Google" id="ProtNLM"/>
    </source>
</evidence>
<gene>
    <name evidence="1" type="ORF">C4K88_08220</name>
</gene>
<organism evidence="1 2">
    <name type="scientific">Arthrobacter pityocampae</name>
    <dbReference type="NCBI Taxonomy" id="547334"/>
    <lineage>
        <taxon>Bacteria</taxon>
        <taxon>Bacillati</taxon>
        <taxon>Actinomycetota</taxon>
        <taxon>Actinomycetes</taxon>
        <taxon>Micrococcales</taxon>
        <taxon>Micrococcaceae</taxon>
        <taxon>Arthrobacter</taxon>
    </lineage>
</organism>
<dbReference type="EMBL" id="PRKW01000003">
    <property type="protein sequence ID" value="PPB49652.1"/>
    <property type="molecule type" value="Genomic_DNA"/>
</dbReference>
<dbReference type="SUPFAM" id="SSF56634">
    <property type="entry name" value="Heme-dependent catalase-like"/>
    <property type="match status" value="1"/>
</dbReference>
<protein>
    <recommendedName>
        <fullName evidence="3">Phosphodiesterase</fullName>
    </recommendedName>
</protein>
<reference evidence="1 2" key="1">
    <citation type="journal article" date="2014" name="Int. J. Syst. Evol. Microbiol.">
        <title>Arthrobacter pityocampae sp. nov., isolated from Thaumetopoea pityocampa (Lep., Thaumetopoeidae).</title>
        <authorList>
            <person name="Ince I.A."/>
            <person name="Demirbag Z."/>
            <person name="Kati H."/>
        </authorList>
    </citation>
    <scope>NUCLEOTIDE SEQUENCE [LARGE SCALE GENOMIC DNA]</scope>
    <source>
        <strain evidence="1 2">Tp2</strain>
    </source>
</reference>
<evidence type="ECO:0000313" key="2">
    <source>
        <dbReference type="Proteomes" id="UP000239297"/>
    </source>
</evidence>
<proteinExistence type="predicted"/>
<name>A0A2S5IYI0_9MICC</name>